<keyword evidence="8" id="KW-1185">Reference proteome</keyword>
<evidence type="ECO:0000256" key="4">
    <source>
        <dbReference type="ARBA" id="ARBA00023135"/>
    </source>
</evidence>
<evidence type="ECO:0000313" key="9">
    <source>
        <dbReference type="RefSeq" id="XP_005102558.1"/>
    </source>
</evidence>
<protein>
    <submittedName>
        <fullName evidence="9">Signal recognition particle 19 kDa protein</fullName>
    </submittedName>
</protein>
<feature type="compositionally biased region" description="Polar residues" evidence="7">
    <location>
        <begin position="1"/>
        <end position="13"/>
    </location>
</feature>
<sequence>MATAAPSSANVPSQPRPWNPDSKFKHIDRERWICVYPAYLNSRKTLKEGRKVPKAKAIDNPVCAEIRDVCAAAGLTLGVENKVYPREKDPRDVKFRGRVRVQLKNEDGTPALSQFPDRTTLLLYLADTIPKLKTRQQSQASSSSQQQQQQQQQQQSSKGGQKKKGRK</sequence>
<reference evidence="9" key="1">
    <citation type="submission" date="2025-08" db="UniProtKB">
        <authorList>
            <consortium name="RefSeq"/>
        </authorList>
    </citation>
    <scope>IDENTIFICATION</scope>
</reference>
<comment type="subcellular location">
    <subcellularLocation>
        <location evidence="1">Cytoplasm</location>
    </subcellularLocation>
</comment>
<evidence type="ECO:0000313" key="8">
    <source>
        <dbReference type="Proteomes" id="UP000694888"/>
    </source>
</evidence>
<dbReference type="GeneID" id="101849703"/>
<keyword evidence="5" id="KW-0687">Ribonucleoprotein</keyword>
<evidence type="ECO:0000256" key="3">
    <source>
        <dbReference type="ARBA" id="ARBA00022490"/>
    </source>
</evidence>
<proteinExistence type="inferred from homology"/>
<comment type="function">
    <text evidence="6">Component of the signal recognition particle (SRP) complex, a ribonucleoprotein complex that mediates the cotranslational targeting of secretory and membrane proteins to the endoplasmic reticulum (ER). Binds directly to 7SL RNA. Mediates binding of SRP54 to the SRP complex.</text>
</comment>
<dbReference type="InterPro" id="IPR036521">
    <property type="entry name" value="SRP19-like_sf"/>
</dbReference>
<evidence type="ECO:0000256" key="5">
    <source>
        <dbReference type="ARBA" id="ARBA00023274"/>
    </source>
</evidence>
<evidence type="ECO:0000256" key="2">
    <source>
        <dbReference type="ARBA" id="ARBA00008910"/>
    </source>
</evidence>
<gene>
    <name evidence="9" type="primary">LOC101849703</name>
</gene>
<dbReference type="InterPro" id="IPR002778">
    <property type="entry name" value="Signal_recog_particle_SRP19"/>
</dbReference>
<keyword evidence="4" id="KW-0733">Signal recognition particle</keyword>
<comment type="similarity">
    <text evidence="2">Belongs to the SRP19 family.</text>
</comment>
<keyword evidence="3" id="KW-0963">Cytoplasm</keyword>
<evidence type="ECO:0000256" key="7">
    <source>
        <dbReference type="SAM" id="MobiDB-lite"/>
    </source>
</evidence>
<dbReference type="Pfam" id="PF01922">
    <property type="entry name" value="SRP19"/>
    <property type="match status" value="1"/>
</dbReference>
<feature type="region of interest" description="Disordered" evidence="7">
    <location>
        <begin position="1"/>
        <end position="23"/>
    </location>
</feature>
<dbReference type="Proteomes" id="UP000694888">
    <property type="component" value="Unplaced"/>
</dbReference>
<dbReference type="RefSeq" id="XP_005102558.1">
    <property type="nucleotide sequence ID" value="XM_005102501.3"/>
</dbReference>
<dbReference type="PANTHER" id="PTHR17453:SF0">
    <property type="entry name" value="SIGNAL RECOGNITION PARTICLE 19 KDA PROTEIN"/>
    <property type="match status" value="1"/>
</dbReference>
<dbReference type="PANTHER" id="PTHR17453">
    <property type="entry name" value="SIGNAL RECOGNITION PARTICLE 19 KD PROTEIN"/>
    <property type="match status" value="1"/>
</dbReference>
<evidence type="ECO:0000256" key="6">
    <source>
        <dbReference type="ARBA" id="ARBA00045518"/>
    </source>
</evidence>
<organism evidence="8 9">
    <name type="scientific">Aplysia californica</name>
    <name type="common">California sea hare</name>
    <dbReference type="NCBI Taxonomy" id="6500"/>
    <lineage>
        <taxon>Eukaryota</taxon>
        <taxon>Metazoa</taxon>
        <taxon>Spiralia</taxon>
        <taxon>Lophotrochozoa</taxon>
        <taxon>Mollusca</taxon>
        <taxon>Gastropoda</taxon>
        <taxon>Heterobranchia</taxon>
        <taxon>Euthyneura</taxon>
        <taxon>Tectipleura</taxon>
        <taxon>Aplysiida</taxon>
        <taxon>Aplysioidea</taxon>
        <taxon>Aplysiidae</taxon>
        <taxon>Aplysia</taxon>
    </lineage>
</organism>
<evidence type="ECO:0000256" key="1">
    <source>
        <dbReference type="ARBA" id="ARBA00004496"/>
    </source>
</evidence>
<dbReference type="Gene3D" id="3.30.56.30">
    <property type="entry name" value="Signal recognition particle, SRP19-like subunit"/>
    <property type="match status" value="1"/>
</dbReference>
<dbReference type="SUPFAM" id="SSF69695">
    <property type="entry name" value="SRP19"/>
    <property type="match status" value="1"/>
</dbReference>
<feature type="region of interest" description="Disordered" evidence="7">
    <location>
        <begin position="133"/>
        <end position="167"/>
    </location>
</feature>
<name>A0ABM0JVK2_APLCA</name>
<feature type="compositionally biased region" description="Low complexity" evidence="7">
    <location>
        <begin position="136"/>
        <end position="157"/>
    </location>
</feature>
<accession>A0ABM0JVK2</accession>